<dbReference type="PANTHER" id="PTHR30579:SF0">
    <property type="entry name" value="HTH-TYPE TRANSCRIPTIONAL ACTIVATOR ALLS"/>
    <property type="match status" value="1"/>
</dbReference>
<name>A0AAU7QEC6_9GAMM</name>
<sequence length="312" mass="35153">MAIFVSKKLINFIVLAQTNNIAKAAEKLHMTASPFGKSIAALEEMVGYELFSRTDNSISLNKAGQELYQMLYPIYQRLASIDADISLAGKHHQKNCVIGIDTAYPTMIFDQLISMGDKFDGFTTKPFDFNESDLVSGLLDHDVDMIISPQQASTRIAEIASMLITPLEPLRLGFLASRIHDNVQASVLLHTLPWLQMRFQHRANFESLIDSHFRHAGITPTIIYRPYSFLAKISAVSRGQFITVVPHFAYRFVNPASLKYFDAPNQPMYMPEYLYSLKSCKMIDKLVQAVQDDRNGTHLAPTPVQTLYPSEP</sequence>
<dbReference type="Gene3D" id="1.10.10.10">
    <property type="entry name" value="Winged helix-like DNA-binding domain superfamily/Winged helix DNA-binding domain"/>
    <property type="match status" value="1"/>
</dbReference>
<dbReference type="NCBIfam" id="NF047842">
    <property type="entry name" value="station_TF_SrsR"/>
    <property type="match status" value="1"/>
</dbReference>
<dbReference type="InterPro" id="IPR036388">
    <property type="entry name" value="WH-like_DNA-bd_sf"/>
</dbReference>
<dbReference type="Pfam" id="PF00126">
    <property type="entry name" value="HTH_1"/>
    <property type="match status" value="1"/>
</dbReference>
<feature type="domain" description="HTH lysR-type" evidence="5">
    <location>
        <begin position="4"/>
        <end position="61"/>
    </location>
</feature>
<proteinExistence type="inferred from homology"/>
<accession>A0AAU7QEC6</accession>
<dbReference type="SUPFAM" id="SSF53850">
    <property type="entry name" value="Periplasmic binding protein-like II"/>
    <property type="match status" value="1"/>
</dbReference>
<dbReference type="Pfam" id="PF03466">
    <property type="entry name" value="LysR_substrate"/>
    <property type="match status" value="1"/>
</dbReference>
<evidence type="ECO:0000256" key="1">
    <source>
        <dbReference type="ARBA" id="ARBA00009437"/>
    </source>
</evidence>
<dbReference type="Gene3D" id="3.40.190.10">
    <property type="entry name" value="Periplasmic binding protein-like II"/>
    <property type="match status" value="1"/>
</dbReference>
<keyword evidence="2" id="KW-0805">Transcription regulation</keyword>
<evidence type="ECO:0000256" key="3">
    <source>
        <dbReference type="ARBA" id="ARBA00023125"/>
    </source>
</evidence>
<dbReference type="GO" id="GO:0003677">
    <property type="term" value="F:DNA binding"/>
    <property type="evidence" value="ECO:0007669"/>
    <property type="project" value="UniProtKB-KW"/>
</dbReference>
<reference evidence="6" key="1">
    <citation type="submission" date="2024-06" db="EMBL/GenBank/DDBJ databases">
        <authorList>
            <person name="Coelho C."/>
            <person name="Bento M."/>
            <person name="Garcia E."/>
            <person name="Camelo A."/>
            <person name="Brandao I."/>
            <person name="Espirito Santo C."/>
            <person name="Trovao J."/>
            <person name="Verissimo A."/>
            <person name="Costa J."/>
            <person name="Tiago I."/>
        </authorList>
    </citation>
    <scope>NUCLEOTIDE SEQUENCE</scope>
    <source>
        <strain evidence="6">KWT182</strain>
    </source>
</reference>
<dbReference type="SUPFAM" id="SSF46785">
    <property type="entry name" value="Winged helix' DNA-binding domain"/>
    <property type="match status" value="1"/>
</dbReference>
<dbReference type="AlphaFoldDB" id="A0AAU7QEC6"/>
<evidence type="ECO:0000313" key="6">
    <source>
        <dbReference type="EMBL" id="XBS71305.1"/>
    </source>
</evidence>
<comment type="similarity">
    <text evidence="1">Belongs to the LysR transcriptional regulatory family.</text>
</comment>
<evidence type="ECO:0000256" key="2">
    <source>
        <dbReference type="ARBA" id="ARBA00023015"/>
    </source>
</evidence>
<dbReference type="GO" id="GO:0003700">
    <property type="term" value="F:DNA-binding transcription factor activity"/>
    <property type="evidence" value="ECO:0007669"/>
    <property type="project" value="InterPro"/>
</dbReference>
<keyword evidence="4" id="KW-0804">Transcription</keyword>
<dbReference type="EMBL" id="CP157947">
    <property type="protein sequence ID" value="XBS71305.1"/>
    <property type="molecule type" value="Genomic_DNA"/>
</dbReference>
<dbReference type="InterPro" id="IPR036390">
    <property type="entry name" value="WH_DNA-bd_sf"/>
</dbReference>
<dbReference type="CDD" id="cd05466">
    <property type="entry name" value="PBP2_LTTR_substrate"/>
    <property type="match status" value="1"/>
</dbReference>
<dbReference type="InterPro" id="IPR000847">
    <property type="entry name" value="LysR_HTH_N"/>
</dbReference>
<evidence type="ECO:0000259" key="5">
    <source>
        <dbReference type="PROSITE" id="PS50931"/>
    </source>
</evidence>
<dbReference type="PANTHER" id="PTHR30579">
    <property type="entry name" value="TRANSCRIPTIONAL REGULATOR"/>
    <property type="match status" value="1"/>
</dbReference>
<dbReference type="PROSITE" id="PS50931">
    <property type="entry name" value="HTH_LYSR"/>
    <property type="match status" value="1"/>
</dbReference>
<dbReference type="InterPro" id="IPR050176">
    <property type="entry name" value="LTTR"/>
</dbReference>
<dbReference type="InterPro" id="IPR005119">
    <property type="entry name" value="LysR_subst-bd"/>
</dbReference>
<evidence type="ECO:0000256" key="4">
    <source>
        <dbReference type="ARBA" id="ARBA00023163"/>
    </source>
</evidence>
<keyword evidence="3" id="KW-0238">DNA-binding</keyword>
<organism evidence="6">
    <name type="scientific">Acerihabitans sp. KWT182</name>
    <dbReference type="NCBI Taxonomy" id="3157919"/>
    <lineage>
        <taxon>Bacteria</taxon>
        <taxon>Pseudomonadati</taxon>
        <taxon>Pseudomonadota</taxon>
        <taxon>Gammaproteobacteria</taxon>
        <taxon>Enterobacterales</taxon>
        <taxon>Pectobacteriaceae</taxon>
        <taxon>Acerihabitans</taxon>
    </lineage>
</organism>
<protein>
    <submittedName>
        <fullName evidence="6">LysR family transcriptional regulator</fullName>
    </submittedName>
</protein>
<gene>
    <name evidence="6" type="ORF">ABK905_10390</name>
</gene>